<evidence type="ECO:0000256" key="2">
    <source>
        <dbReference type="ARBA" id="ARBA00023015"/>
    </source>
</evidence>
<comment type="subcellular location">
    <subcellularLocation>
        <location evidence="1">Nucleus</location>
    </subcellularLocation>
</comment>
<dbReference type="SMART" id="SM01019">
    <property type="entry name" value="B3"/>
    <property type="match status" value="2"/>
</dbReference>
<feature type="domain" description="TF-B3" evidence="6">
    <location>
        <begin position="23"/>
        <end position="116"/>
    </location>
</feature>
<evidence type="ECO:0000313" key="7">
    <source>
        <dbReference type="EMBL" id="GER30673.1"/>
    </source>
</evidence>
<reference evidence="8" key="1">
    <citation type="journal article" date="2019" name="Curr. Biol.">
        <title>Genome Sequence of Striga asiatica Provides Insight into the Evolution of Plant Parasitism.</title>
        <authorList>
            <person name="Yoshida S."/>
            <person name="Kim S."/>
            <person name="Wafula E.K."/>
            <person name="Tanskanen J."/>
            <person name="Kim Y.M."/>
            <person name="Honaas L."/>
            <person name="Yang Z."/>
            <person name="Spallek T."/>
            <person name="Conn C.E."/>
            <person name="Ichihashi Y."/>
            <person name="Cheong K."/>
            <person name="Cui S."/>
            <person name="Der J.P."/>
            <person name="Gundlach H."/>
            <person name="Jiao Y."/>
            <person name="Hori C."/>
            <person name="Ishida J.K."/>
            <person name="Kasahara H."/>
            <person name="Kiba T."/>
            <person name="Kim M.S."/>
            <person name="Koo N."/>
            <person name="Laohavisit A."/>
            <person name="Lee Y.H."/>
            <person name="Lumba S."/>
            <person name="McCourt P."/>
            <person name="Mortimer J.C."/>
            <person name="Mutuku J.M."/>
            <person name="Nomura T."/>
            <person name="Sasaki-Sekimoto Y."/>
            <person name="Seto Y."/>
            <person name="Wang Y."/>
            <person name="Wakatake T."/>
            <person name="Sakakibara H."/>
            <person name="Demura T."/>
            <person name="Yamaguchi S."/>
            <person name="Yoneyama K."/>
            <person name="Manabe R.I."/>
            <person name="Nelson D.C."/>
            <person name="Schulman A.H."/>
            <person name="Timko M.P."/>
            <person name="dePamphilis C.W."/>
            <person name="Choi D."/>
            <person name="Shirasu K."/>
        </authorList>
    </citation>
    <scope>NUCLEOTIDE SEQUENCE [LARGE SCALE GENOMIC DNA]</scope>
    <source>
        <strain evidence="8">cv. UVA1</strain>
    </source>
</reference>
<dbReference type="PANTHER" id="PTHR31920">
    <property type="entry name" value="B3 DOMAIN-CONTAINING"/>
    <property type="match status" value="1"/>
</dbReference>
<evidence type="ECO:0000256" key="4">
    <source>
        <dbReference type="ARBA" id="ARBA00023163"/>
    </source>
</evidence>
<dbReference type="Proteomes" id="UP000325081">
    <property type="component" value="Unassembled WGS sequence"/>
</dbReference>
<evidence type="ECO:0000256" key="5">
    <source>
        <dbReference type="ARBA" id="ARBA00023242"/>
    </source>
</evidence>
<keyword evidence="4" id="KW-0804">Transcription</keyword>
<name>A0A5A7PCJ7_STRAF</name>
<accession>A0A5A7PCJ7</accession>
<keyword evidence="2" id="KW-0805">Transcription regulation</keyword>
<dbReference type="Gene3D" id="2.40.330.10">
    <property type="entry name" value="DNA-binding pseudobarrel domain"/>
    <property type="match status" value="2"/>
</dbReference>
<evidence type="ECO:0000313" key="8">
    <source>
        <dbReference type="Proteomes" id="UP000325081"/>
    </source>
</evidence>
<protein>
    <submittedName>
        <fullName evidence="7">B3 domain-containing protein</fullName>
    </submittedName>
</protein>
<dbReference type="PANTHER" id="PTHR31920:SF132">
    <property type="entry name" value="TF-B3 DOMAIN-CONTAINING PROTEIN"/>
    <property type="match status" value="1"/>
</dbReference>
<dbReference type="AlphaFoldDB" id="A0A5A7PCJ7"/>
<dbReference type="GO" id="GO:0005634">
    <property type="term" value="C:nucleus"/>
    <property type="evidence" value="ECO:0007669"/>
    <property type="project" value="UniProtKB-SubCell"/>
</dbReference>
<dbReference type="PROSITE" id="PS50863">
    <property type="entry name" value="B3"/>
    <property type="match status" value="1"/>
</dbReference>
<proteinExistence type="predicted"/>
<dbReference type="EMBL" id="BKCP01004383">
    <property type="protein sequence ID" value="GER30673.1"/>
    <property type="molecule type" value="Genomic_DNA"/>
</dbReference>
<keyword evidence="3" id="KW-0238">DNA-binding</keyword>
<dbReference type="SUPFAM" id="SSF101936">
    <property type="entry name" value="DNA-binding pseudobarrel domain"/>
    <property type="match status" value="2"/>
</dbReference>
<dbReference type="OrthoDB" id="1864528at2759"/>
<dbReference type="InterPro" id="IPR050655">
    <property type="entry name" value="Plant_B3_domain"/>
</dbReference>
<sequence>MEMKGYRLFWYDGKKCYVMADEWTRFFKIILETQMSSLSLPPAISEHYGSELPQKCIIQTLEGREYEVTLKMVDNQPTLVEGWDAYIQAEYIEIHYILFFKRINNFHFEIMVTDKTGCERTPIYHFCLDIKKSHIDRARFPIPIRFWRDHIEGNFNNYTKAVIMFNEKVYKVDVIHGNGKRLLQNGGARQFVIDSGILVGSSCMFTHVGPLNPDKVIKFRECFDLTLKGKLPSYLPHVQDFLMIAAITRTDLRIPSVLIDGVVDFFDRENAWPAPIPHQIMSQAHRIQKNALKSLNTKPPHPWVYLT</sequence>
<dbReference type="InterPro" id="IPR003340">
    <property type="entry name" value="B3_DNA-bd"/>
</dbReference>
<gene>
    <name evidence="7" type="ORF">STAS_06627</name>
</gene>
<evidence type="ECO:0000256" key="1">
    <source>
        <dbReference type="ARBA" id="ARBA00004123"/>
    </source>
</evidence>
<keyword evidence="5" id="KW-0539">Nucleus</keyword>
<dbReference type="GO" id="GO:0003677">
    <property type="term" value="F:DNA binding"/>
    <property type="evidence" value="ECO:0007669"/>
    <property type="project" value="UniProtKB-KW"/>
</dbReference>
<evidence type="ECO:0000256" key="3">
    <source>
        <dbReference type="ARBA" id="ARBA00023125"/>
    </source>
</evidence>
<evidence type="ECO:0000259" key="6">
    <source>
        <dbReference type="PROSITE" id="PS50863"/>
    </source>
</evidence>
<dbReference type="InterPro" id="IPR015300">
    <property type="entry name" value="DNA-bd_pseudobarrel_sf"/>
</dbReference>
<keyword evidence="8" id="KW-1185">Reference proteome</keyword>
<organism evidence="7 8">
    <name type="scientific">Striga asiatica</name>
    <name type="common">Asiatic witchweed</name>
    <name type="synonym">Buchnera asiatica</name>
    <dbReference type="NCBI Taxonomy" id="4170"/>
    <lineage>
        <taxon>Eukaryota</taxon>
        <taxon>Viridiplantae</taxon>
        <taxon>Streptophyta</taxon>
        <taxon>Embryophyta</taxon>
        <taxon>Tracheophyta</taxon>
        <taxon>Spermatophyta</taxon>
        <taxon>Magnoliopsida</taxon>
        <taxon>eudicotyledons</taxon>
        <taxon>Gunneridae</taxon>
        <taxon>Pentapetalae</taxon>
        <taxon>asterids</taxon>
        <taxon>lamiids</taxon>
        <taxon>Lamiales</taxon>
        <taxon>Orobanchaceae</taxon>
        <taxon>Buchnereae</taxon>
        <taxon>Striga</taxon>
    </lineage>
</organism>
<comment type="caution">
    <text evidence="7">The sequence shown here is derived from an EMBL/GenBank/DDBJ whole genome shotgun (WGS) entry which is preliminary data.</text>
</comment>